<gene>
    <name evidence="2" type="ORF">EJQ19_10590</name>
</gene>
<keyword evidence="1" id="KW-1133">Transmembrane helix</keyword>
<dbReference type="RefSeq" id="WP_126141185.1">
    <property type="nucleotide sequence ID" value="NZ_RXHU01000027.1"/>
</dbReference>
<comment type="caution">
    <text evidence="2">The sequence shown here is derived from an EMBL/GenBank/DDBJ whole genome shotgun (WGS) entry which is preliminary data.</text>
</comment>
<dbReference type="Proteomes" id="UP000276128">
    <property type="component" value="Unassembled WGS sequence"/>
</dbReference>
<organism evidence="2 3">
    <name type="scientific">Paenibacillus whitsoniae</name>
    <dbReference type="NCBI Taxonomy" id="2496558"/>
    <lineage>
        <taxon>Bacteria</taxon>
        <taxon>Bacillati</taxon>
        <taxon>Bacillota</taxon>
        <taxon>Bacilli</taxon>
        <taxon>Bacillales</taxon>
        <taxon>Paenibacillaceae</taxon>
        <taxon>Paenibacillus</taxon>
    </lineage>
</organism>
<dbReference type="InterPro" id="IPR047795">
    <property type="entry name" value="Put_SteA-like"/>
</dbReference>
<feature type="transmembrane region" description="Helical" evidence="1">
    <location>
        <begin position="347"/>
        <end position="369"/>
    </location>
</feature>
<evidence type="ECO:0000256" key="1">
    <source>
        <dbReference type="SAM" id="Phobius"/>
    </source>
</evidence>
<keyword evidence="3" id="KW-1185">Reference proteome</keyword>
<evidence type="ECO:0008006" key="4">
    <source>
        <dbReference type="Google" id="ProtNLM"/>
    </source>
</evidence>
<protein>
    <recommendedName>
        <fullName evidence="4">Thiamine pyrophosphokinase</fullName>
    </recommendedName>
</protein>
<evidence type="ECO:0000313" key="2">
    <source>
        <dbReference type="EMBL" id="RTE09689.1"/>
    </source>
</evidence>
<dbReference type="NCBIfam" id="NF040608">
    <property type="entry name" value="division_SteA"/>
    <property type="match status" value="1"/>
</dbReference>
<name>A0A430JF76_9BACL</name>
<proteinExistence type="predicted"/>
<evidence type="ECO:0000313" key="3">
    <source>
        <dbReference type="Proteomes" id="UP000276128"/>
    </source>
</evidence>
<sequence>MNWSALSWFAMKPVPVVKGAVREGTKRDRSDLSLTNAIIVLKGGELDEALALAWVQGNVLAVVHCGMLMSGDRLAQSPLVLLQHGIPIWETDAANYTLLASQEELTIYPDVLLAGEQTLPCKAFTQADWLRAQQLTEEPLAQRWEAFIDRTLARAALEKAVLQPFPQLLLQTGMADKPVLLTAELEDGQERDRILSKIKRLIAEHQPVVIGIGQGADQLLREGVVPDVIVAAAKQLTTGMLTSGAEIVVHADEHGDEARAGDLARAGRVHKLSCAASTSDAALLLAYHHRAASLITAGLPVDLADWVQQGGEDMGSALLVRLQLGARLIDVRSLPLPSGSSRWTKEALTTALVSGLFIGFAVLQLHWIVKRAAHAVWRIGFGE</sequence>
<keyword evidence="1" id="KW-0812">Transmembrane</keyword>
<dbReference type="EMBL" id="RXHU01000027">
    <property type="protein sequence ID" value="RTE09689.1"/>
    <property type="molecule type" value="Genomic_DNA"/>
</dbReference>
<accession>A0A430JF76</accession>
<dbReference type="AlphaFoldDB" id="A0A430JF76"/>
<reference evidence="2 3" key="1">
    <citation type="submission" date="2018-12" db="EMBL/GenBank/DDBJ databases">
        <title>Bacillus ochoae sp. nov., Paenibacillus whitsoniae sp. nov., Paenibacillus spiritus sp. nov. Isolated from the Mars Exploration Rover during spacecraft assembly.</title>
        <authorList>
            <person name="Seuylemezian A."/>
            <person name="Vaishampayan P."/>
        </authorList>
    </citation>
    <scope>NUCLEOTIDE SEQUENCE [LARGE SCALE GENOMIC DNA]</scope>
    <source>
        <strain evidence="2 3">MER 54</strain>
    </source>
</reference>
<keyword evidence="1" id="KW-0472">Membrane</keyword>
<dbReference type="OrthoDB" id="9804377at2"/>